<dbReference type="Proteomes" id="UP000597656">
    <property type="component" value="Unassembled WGS sequence"/>
</dbReference>
<feature type="transmembrane region" description="Helical" evidence="1">
    <location>
        <begin position="42"/>
        <end position="62"/>
    </location>
</feature>
<keyword evidence="1" id="KW-1133">Transmembrane helix</keyword>
<accession>A0ABQ2I974</accession>
<evidence type="ECO:0000313" key="2">
    <source>
        <dbReference type="EMBL" id="GGN02183.1"/>
    </source>
</evidence>
<protein>
    <submittedName>
        <fullName evidence="2">Uncharacterized protein</fullName>
    </submittedName>
</protein>
<keyword evidence="3" id="KW-1185">Reference proteome</keyword>
<keyword evidence="1" id="KW-0472">Membrane</keyword>
<reference evidence="3" key="1">
    <citation type="journal article" date="2019" name="Int. J. Syst. Evol. Microbiol.">
        <title>The Global Catalogue of Microorganisms (GCM) 10K type strain sequencing project: providing services to taxonomists for standard genome sequencing and annotation.</title>
        <authorList>
            <consortium name="The Broad Institute Genomics Platform"/>
            <consortium name="The Broad Institute Genome Sequencing Center for Infectious Disease"/>
            <person name="Wu L."/>
            <person name="Ma J."/>
        </authorList>
    </citation>
    <scope>NUCLEOTIDE SEQUENCE [LARGE SCALE GENOMIC DNA]</scope>
    <source>
        <strain evidence="3">CGMCC 4.7319</strain>
    </source>
</reference>
<dbReference type="EMBL" id="BMNC01000006">
    <property type="protein sequence ID" value="GGN02183.1"/>
    <property type="molecule type" value="Genomic_DNA"/>
</dbReference>
<sequence length="285" mass="31464">MRDVLDDDLAELYSVRPADDVRMARLRERLFAEKPPRRSRRWIGIAAAAAAVVMITGLVVTLRPVSRDAPTTMPVAPATSLAEAAALLERTGRPAAKYRHFKYQVWQLVTHAEPPFDATSVKFEYDVWLPAAPDEMVVIYRRFTGEHRAVTGPQRPIEEIGGQVSGAVLWNSFCAATPCKEDSLSKPLPVNGFEKLEAVAPAMLSPFTTTEEKAALYRRLAEDPAIRWDNGKVFAEGSRWVFQVDPATGEVAGMNVDAPVDFRLPGGTPALSVTVTYEWADQRPS</sequence>
<proteinExistence type="predicted"/>
<dbReference type="RefSeq" id="WP_189156872.1">
    <property type="nucleotide sequence ID" value="NZ_BMNC01000006.1"/>
</dbReference>
<name>A0ABQ2I974_9PSEU</name>
<evidence type="ECO:0000256" key="1">
    <source>
        <dbReference type="SAM" id="Phobius"/>
    </source>
</evidence>
<comment type="caution">
    <text evidence="2">The sequence shown here is derived from an EMBL/GenBank/DDBJ whole genome shotgun (WGS) entry which is preliminary data.</text>
</comment>
<evidence type="ECO:0000313" key="3">
    <source>
        <dbReference type="Proteomes" id="UP000597656"/>
    </source>
</evidence>
<organism evidence="2 3">
    <name type="scientific">Lentzea pudingi</name>
    <dbReference type="NCBI Taxonomy" id="1789439"/>
    <lineage>
        <taxon>Bacteria</taxon>
        <taxon>Bacillati</taxon>
        <taxon>Actinomycetota</taxon>
        <taxon>Actinomycetes</taxon>
        <taxon>Pseudonocardiales</taxon>
        <taxon>Pseudonocardiaceae</taxon>
        <taxon>Lentzea</taxon>
    </lineage>
</organism>
<gene>
    <name evidence="2" type="ORF">GCM10011609_46230</name>
</gene>
<keyword evidence="1" id="KW-0812">Transmembrane</keyword>